<keyword evidence="1" id="KW-0472">Membrane</keyword>
<reference evidence="3 4" key="1">
    <citation type="journal article" date="2016" name="Nat. Commun.">
        <title>Ectomycorrhizal ecology is imprinted in the genome of the dominant symbiotic fungus Cenococcum geophilum.</title>
        <authorList>
            <consortium name="DOE Joint Genome Institute"/>
            <person name="Peter M."/>
            <person name="Kohler A."/>
            <person name="Ohm R.A."/>
            <person name="Kuo A."/>
            <person name="Krutzmann J."/>
            <person name="Morin E."/>
            <person name="Arend M."/>
            <person name="Barry K.W."/>
            <person name="Binder M."/>
            <person name="Choi C."/>
            <person name="Clum A."/>
            <person name="Copeland A."/>
            <person name="Grisel N."/>
            <person name="Haridas S."/>
            <person name="Kipfer T."/>
            <person name="LaButti K."/>
            <person name="Lindquist E."/>
            <person name="Lipzen A."/>
            <person name="Maire R."/>
            <person name="Meier B."/>
            <person name="Mihaltcheva S."/>
            <person name="Molinier V."/>
            <person name="Murat C."/>
            <person name="Poggeler S."/>
            <person name="Quandt C.A."/>
            <person name="Sperisen C."/>
            <person name="Tritt A."/>
            <person name="Tisserant E."/>
            <person name="Crous P.W."/>
            <person name="Henrissat B."/>
            <person name="Nehls U."/>
            <person name="Egli S."/>
            <person name="Spatafora J.W."/>
            <person name="Grigoriev I.V."/>
            <person name="Martin F.M."/>
        </authorList>
    </citation>
    <scope>NUCLEOTIDE SEQUENCE [LARGE SCALE GENOMIC DNA]</scope>
    <source>
        <strain evidence="3 4">CBS 207.34</strain>
    </source>
</reference>
<dbReference type="PANTHER" id="PTHR34502">
    <property type="entry name" value="DUF6594 DOMAIN-CONTAINING PROTEIN-RELATED"/>
    <property type="match status" value="1"/>
</dbReference>
<name>A0A8E2F3A5_9PEZI</name>
<sequence>MAAEQKHGYQELADLMAWDSNLAIFPRFRSANMLCLLHMQAEISELEERLEDLGYINNKSSDEKRGRLCYDWSVLKDLGSDSPEKKLLHELRVKLADYNRALSDQITLAAQASPEPSDISYLQYWLQHPKGGANALRGPGSMTWSPIEDGGRCLDELVCLSPPRTAERTVAQSVLDALWPIIRRLPKGVILKREFGPKDESGKSAFTSMGNIRMFRNIADQISSFVATTLILLPVITLHFVKSANMRLIVIVVFSLAFQGLVVLATEARRSEVFAATAAFVAIQVVAESENIESHIILAWLSEVIAGKEEKESELNNEAT</sequence>
<organism evidence="3 4">
    <name type="scientific">Glonium stellatum</name>
    <dbReference type="NCBI Taxonomy" id="574774"/>
    <lineage>
        <taxon>Eukaryota</taxon>
        <taxon>Fungi</taxon>
        <taxon>Dikarya</taxon>
        <taxon>Ascomycota</taxon>
        <taxon>Pezizomycotina</taxon>
        <taxon>Dothideomycetes</taxon>
        <taxon>Pleosporomycetidae</taxon>
        <taxon>Gloniales</taxon>
        <taxon>Gloniaceae</taxon>
        <taxon>Glonium</taxon>
    </lineage>
</organism>
<accession>A0A8E2F3A5</accession>
<evidence type="ECO:0000256" key="1">
    <source>
        <dbReference type="SAM" id="Phobius"/>
    </source>
</evidence>
<dbReference type="InterPro" id="IPR046529">
    <property type="entry name" value="DUF6594"/>
</dbReference>
<evidence type="ECO:0000259" key="2">
    <source>
        <dbReference type="Pfam" id="PF20237"/>
    </source>
</evidence>
<dbReference type="PANTHER" id="PTHR34502:SF5">
    <property type="entry name" value="DUF6594 DOMAIN-CONTAINING PROTEIN"/>
    <property type="match status" value="1"/>
</dbReference>
<dbReference type="Proteomes" id="UP000250140">
    <property type="component" value="Unassembled WGS sequence"/>
</dbReference>
<feature type="transmembrane region" description="Helical" evidence="1">
    <location>
        <begin position="222"/>
        <end position="241"/>
    </location>
</feature>
<evidence type="ECO:0000313" key="3">
    <source>
        <dbReference type="EMBL" id="OCL09696.1"/>
    </source>
</evidence>
<proteinExistence type="predicted"/>
<keyword evidence="4" id="KW-1185">Reference proteome</keyword>
<feature type="domain" description="DUF6594" evidence="2">
    <location>
        <begin position="9"/>
        <end position="285"/>
    </location>
</feature>
<protein>
    <recommendedName>
        <fullName evidence="2">DUF6594 domain-containing protein</fullName>
    </recommendedName>
</protein>
<dbReference type="EMBL" id="KV749378">
    <property type="protein sequence ID" value="OCL09696.1"/>
    <property type="molecule type" value="Genomic_DNA"/>
</dbReference>
<dbReference type="Pfam" id="PF20237">
    <property type="entry name" value="DUF6594"/>
    <property type="match status" value="1"/>
</dbReference>
<dbReference type="AlphaFoldDB" id="A0A8E2F3A5"/>
<keyword evidence="1" id="KW-0812">Transmembrane</keyword>
<gene>
    <name evidence="3" type="ORF">AOQ84DRAFT_387993</name>
</gene>
<dbReference type="OrthoDB" id="5342093at2759"/>
<keyword evidence="1" id="KW-1133">Transmembrane helix</keyword>
<evidence type="ECO:0000313" key="4">
    <source>
        <dbReference type="Proteomes" id="UP000250140"/>
    </source>
</evidence>
<feature type="transmembrane region" description="Helical" evidence="1">
    <location>
        <begin position="247"/>
        <end position="265"/>
    </location>
</feature>